<keyword evidence="2" id="KW-0255">Endonuclease</keyword>
<dbReference type="InterPro" id="IPR008538">
    <property type="entry name" value="Uma2"/>
</dbReference>
<evidence type="ECO:0000259" key="1">
    <source>
        <dbReference type="Pfam" id="PF05685"/>
    </source>
</evidence>
<keyword evidence="2" id="KW-0378">Hydrolase</keyword>
<comment type="caution">
    <text evidence="2">The sequence shown here is derived from an EMBL/GenBank/DDBJ whole genome shotgun (WGS) entry which is preliminary data.</text>
</comment>
<dbReference type="PANTHER" id="PTHR34107">
    <property type="entry name" value="SLL0198 PROTEIN-RELATED"/>
    <property type="match status" value="1"/>
</dbReference>
<name>A0A559KI82_9BACL</name>
<reference evidence="2 3" key="1">
    <citation type="submission" date="2019-07" db="EMBL/GenBank/DDBJ databases">
        <authorList>
            <person name="Kim J."/>
        </authorList>
    </citation>
    <scope>NUCLEOTIDE SEQUENCE [LARGE SCALE GENOMIC DNA]</scope>
    <source>
        <strain evidence="2 3">JC52</strain>
    </source>
</reference>
<dbReference type="InterPro" id="IPR012296">
    <property type="entry name" value="Nuclease_put_TT1808"/>
</dbReference>
<proteinExistence type="predicted"/>
<gene>
    <name evidence="2" type="ORF">FPZ49_00695</name>
</gene>
<dbReference type="CDD" id="cd06260">
    <property type="entry name" value="DUF820-like"/>
    <property type="match status" value="1"/>
</dbReference>
<protein>
    <submittedName>
        <fullName evidence="2">Uma2 family endonuclease</fullName>
    </submittedName>
</protein>
<sequence>MAQTSHSQVIASIILHYMDGLKRGTRLWYTDYKYWKKGGLVMSEKKQLKSSSQIIKEQQEIYDPNDRYEIIDGIRYDLKPSPIIQHQILLTELYSAIRITCNQNGIIVVAPMDVKLDDRNTVQPDLIFIADENVHIIVDGIIQGAPDLLVEILSPSSGSHDKIRKKALYERFGIKEYWIVDPVLHTIDQFAHDGVKLQLHATYGKGDTLKSDRFSCISIDAASLFAAIARF</sequence>
<feature type="domain" description="Putative restriction endonuclease" evidence="1">
    <location>
        <begin position="61"/>
        <end position="212"/>
    </location>
</feature>
<accession>A0A559KI82</accession>
<dbReference type="InterPro" id="IPR011335">
    <property type="entry name" value="Restrct_endonuc-II-like"/>
</dbReference>
<organism evidence="2 3">
    <name type="scientific">Paenibacillus cremeus</name>
    <dbReference type="NCBI Taxonomy" id="2163881"/>
    <lineage>
        <taxon>Bacteria</taxon>
        <taxon>Bacillati</taxon>
        <taxon>Bacillota</taxon>
        <taxon>Bacilli</taxon>
        <taxon>Bacillales</taxon>
        <taxon>Paenibacillaceae</taxon>
        <taxon>Paenibacillus</taxon>
    </lineage>
</organism>
<evidence type="ECO:0000313" key="3">
    <source>
        <dbReference type="Proteomes" id="UP000317036"/>
    </source>
</evidence>
<dbReference type="SUPFAM" id="SSF52980">
    <property type="entry name" value="Restriction endonuclease-like"/>
    <property type="match status" value="1"/>
</dbReference>
<dbReference type="AlphaFoldDB" id="A0A559KI82"/>
<evidence type="ECO:0000313" key="2">
    <source>
        <dbReference type="EMBL" id="TVY11845.1"/>
    </source>
</evidence>
<dbReference type="Gene3D" id="3.90.1570.10">
    <property type="entry name" value="tt1808, chain A"/>
    <property type="match status" value="1"/>
</dbReference>
<dbReference type="GO" id="GO:0004519">
    <property type="term" value="F:endonuclease activity"/>
    <property type="evidence" value="ECO:0007669"/>
    <property type="project" value="UniProtKB-KW"/>
</dbReference>
<dbReference type="EMBL" id="VNJI01000001">
    <property type="protein sequence ID" value="TVY11845.1"/>
    <property type="molecule type" value="Genomic_DNA"/>
</dbReference>
<keyword evidence="3" id="KW-1185">Reference proteome</keyword>
<dbReference type="Pfam" id="PF05685">
    <property type="entry name" value="Uma2"/>
    <property type="match status" value="1"/>
</dbReference>
<keyword evidence="2" id="KW-0540">Nuclease</keyword>
<dbReference type="PANTHER" id="PTHR34107:SF4">
    <property type="entry name" value="SLL1222 PROTEIN"/>
    <property type="match status" value="1"/>
</dbReference>
<dbReference type="OrthoDB" id="9808428at2"/>
<dbReference type="Proteomes" id="UP000317036">
    <property type="component" value="Unassembled WGS sequence"/>
</dbReference>